<dbReference type="SUPFAM" id="SSF48452">
    <property type="entry name" value="TPR-like"/>
    <property type="match status" value="1"/>
</dbReference>
<evidence type="ECO:0000256" key="1">
    <source>
        <dbReference type="PROSITE-ProRule" id="PRU00339"/>
    </source>
</evidence>
<dbReference type="PROSITE" id="PS50005">
    <property type="entry name" value="TPR"/>
    <property type="match status" value="1"/>
</dbReference>
<evidence type="ECO:0000313" key="3">
    <source>
        <dbReference type="Proteomes" id="UP000242850"/>
    </source>
</evidence>
<keyword evidence="1" id="KW-0802">TPR repeat</keyword>
<sequence>MEDKIINLIKSNKIVEAKIYILKKFFTNKKKYCYYMGLCYCAEKKFNDAIKYFEKAKRFGLEHYLVYYNLGTAYIEINDFYKAKINLLKSIELNKDYYNSYLNLAYIYIKENDLQSAYRIIKSVSCMINEPQLIKIEENIYKELIK</sequence>
<dbReference type="SMART" id="SM00028">
    <property type="entry name" value="TPR"/>
    <property type="match status" value="3"/>
</dbReference>
<keyword evidence="3" id="KW-1185">Reference proteome</keyword>
<dbReference type="EMBL" id="FNUK01000002">
    <property type="protein sequence ID" value="SEF47519.1"/>
    <property type="molecule type" value="Genomic_DNA"/>
</dbReference>
<dbReference type="Pfam" id="PF13181">
    <property type="entry name" value="TPR_8"/>
    <property type="match status" value="2"/>
</dbReference>
<feature type="repeat" description="TPR" evidence="1">
    <location>
        <begin position="64"/>
        <end position="97"/>
    </location>
</feature>
<gene>
    <name evidence="2" type="ORF">SAMN05660865_00320</name>
</gene>
<dbReference type="OrthoDB" id="1954302at2"/>
<organism evidence="2 3">
    <name type="scientific">Caloramator fervidus</name>
    <dbReference type="NCBI Taxonomy" id="29344"/>
    <lineage>
        <taxon>Bacteria</taxon>
        <taxon>Bacillati</taxon>
        <taxon>Bacillota</taxon>
        <taxon>Clostridia</taxon>
        <taxon>Eubacteriales</taxon>
        <taxon>Clostridiaceae</taxon>
        <taxon>Caloramator</taxon>
    </lineage>
</organism>
<protein>
    <submittedName>
        <fullName evidence="2">Tetratricopeptide repeat-containing protein</fullName>
    </submittedName>
</protein>
<reference evidence="3" key="1">
    <citation type="submission" date="2016-10" db="EMBL/GenBank/DDBJ databases">
        <authorList>
            <person name="Varghese N."/>
            <person name="Submissions S."/>
        </authorList>
    </citation>
    <scope>NUCLEOTIDE SEQUENCE [LARGE SCALE GENOMIC DNA]</scope>
    <source>
        <strain evidence="3">DSM 5463</strain>
    </source>
</reference>
<dbReference type="Gene3D" id="1.25.40.10">
    <property type="entry name" value="Tetratricopeptide repeat domain"/>
    <property type="match status" value="1"/>
</dbReference>
<dbReference type="InterPro" id="IPR011990">
    <property type="entry name" value="TPR-like_helical_dom_sf"/>
</dbReference>
<dbReference type="InterPro" id="IPR019734">
    <property type="entry name" value="TPR_rpt"/>
</dbReference>
<proteinExistence type="predicted"/>
<evidence type="ECO:0000313" key="2">
    <source>
        <dbReference type="EMBL" id="SEF47519.1"/>
    </source>
</evidence>
<dbReference type="RefSeq" id="WP_103895337.1">
    <property type="nucleotide sequence ID" value="NZ_FNUK01000002.1"/>
</dbReference>
<dbReference type="Pfam" id="PF13174">
    <property type="entry name" value="TPR_6"/>
    <property type="match status" value="1"/>
</dbReference>
<name>A0A1H5SAA8_9CLOT</name>
<dbReference type="AlphaFoldDB" id="A0A1H5SAA8"/>
<dbReference type="Proteomes" id="UP000242850">
    <property type="component" value="Unassembled WGS sequence"/>
</dbReference>
<accession>A0A1H5SAA8</accession>